<sequence length="158" mass="17929">MDWIETATVVSELLDFSKVEICIGRKATGETNRKKLLRILEDRAWVDDLTLRESLKPLLVSLCYFYLVEEKYTKKQALNRVANFHLRNGALLENINWLGNTSAKGLNESAGIMVNYNYVMDSLTSHSSEYTTNGTVKCSPSLDSKITKLGFLDIWNSL</sequence>
<accession>A0A7S4I8P8</accession>
<protein>
    <recommendedName>
        <fullName evidence="1">Malonyl-CoA decarboxylase C-terminal domain-containing protein</fullName>
    </recommendedName>
</protein>
<dbReference type="InterPro" id="IPR042303">
    <property type="entry name" value="Malonyl_CoA_deC_C_sf"/>
</dbReference>
<dbReference type="EMBL" id="HBKP01013311">
    <property type="protein sequence ID" value="CAE2221873.1"/>
    <property type="molecule type" value="Transcribed_RNA"/>
</dbReference>
<dbReference type="Pfam" id="PF05292">
    <property type="entry name" value="MCD"/>
    <property type="match status" value="1"/>
</dbReference>
<dbReference type="Gene3D" id="3.40.630.150">
    <property type="entry name" value="Malonyl-CoA decarboxylase, catalytic domain"/>
    <property type="match status" value="1"/>
</dbReference>
<dbReference type="InterPro" id="IPR038917">
    <property type="entry name" value="Malonyl_CoA_deC"/>
</dbReference>
<gene>
    <name evidence="2" type="ORF">VSP0166_LOCUS9446</name>
</gene>
<evidence type="ECO:0000259" key="1">
    <source>
        <dbReference type="Pfam" id="PF05292"/>
    </source>
</evidence>
<evidence type="ECO:0000313" key="2">
    <source>
        <dbReference type="EMBL" id="CAE2221873.1"/>
    </source>
</evidence>
<organism evidence="2">
    <name type="scientific">Vannella robusta</name>
    <dbReference type="NCBI Taxonomy" id="1487602"/>
    <lineage>
        <taxon>Eukaryota</taxon>
        <taxon>Amoebozoa</taxon>
        <taxon>Discosea</taxon>
        <taxon>Flabellinia</taxon>
        <taxon>Vannellidae</taxon>
        <taxon>Vannella</taxon>
    </lineage>
</organism>
<dbReference type="AlphaFoldDB" id="A0A7S4I8P8"/>
<dbReference type="PANTHER" id="PTHR28641">
    <property type="match status" value="1"/>
</dbReference>
<reference evidence="2" key="1">
    <citation type="submission" date="2021-01" db="EMBL/GenBank/DDBJ databases">
        <authorList>
            <person name="Corre E."/>
            <person name="Pelletier E."/>
            <person name="Niang G."/>
            <person name="Scheremetjew M."/>
            <person name="Finn R."/>
            <person name="Kale V."/>
            <person name="Holt S."/>
            <person name="Cochrane G."/>
            <person name="Meng A."/>
            <person name="Brown T."/>
            <person name="Cohen L."/>
        </authorList>
    </citation>
    <scope>NUCLEOTIDE SEQUENCE</scope>
    <source>
        <strain evidence="2">DIVA3 518/3/11/1/6</strain>
    </source>
</reference>
<dbReference type="GO" id="GO:0050080">
    <property type="term" value="F:malonyl-CoA decarboxylase activity"/>
    <property type="evidence" value="ECO:0007669"/>
    <property type="project" value="InterPro"/>
</dbReference>
<name>A0A7S4I8P8_9EUKA</name>
<feature type="domain" description="Malonyl-CoA decarboxylase C-terminal" evidence="1">
    <location>
        <begin position="3"/>
        <end position="118"/>
    </location>
</feature>
<dbReference type="InterPro" id="IPR007956">
    <property type="entry name" value="Malonyl_CoA_deC_C"/>
</dbReference>
<dbReference type="GO" id="GO:0006633">
    <property type="term" value="P:fatty acid biosynthetic process"/>
    <property type="evidence" value="ECO:0007669"/>
    <property type="project" value="InterPro"/>
</dbReference>
<dbReference type="PANTHER" id="PTHR28641:SF1">
    <property type="entry name" value="MALONYL-COA DECARBOXYLASE, MITOCHONDRIAL"/>
    <property type="match status" value="1"/>
</dbReference>
<proteinExistence type="predicted"/>